<name>Q80BP7_SHV2C</name>
<protein>
    <submittedName>
        <fullName evidence="1">Uncharacterized protein</fullName>
    </submittedName>
</protein>
<evidence type="ECO:0000313" key="1">
    <source>
        <dbReference type="EMBL" id="CAC84325.1"/>
    </source>
</evidence>
<organism evidence="1 2">
    <name type="scientific">Saimiriine herpesvirus 2 (strain 488)</name>
    <name type="common">SaHV-2</name>
    <name type="synonym">Herpesvirus saimiri</name>
    <dbReference type="NCBI Taxonomy" id="10384"/>
    <lineage>
        <taxon>Viruses</taxon>
        <taxon>Duplodnaviria</taxon>
        <taxon>Heunggongvirae</taxon>
        <taxon>Peploviricota</taxon>
        <taxon>Herviviricetes</taxon>
        <taxon>Herpesvirales</taxon>
        <taxon>Orthoherpesviridae</taxon>
        <taxon>Gammaherpesvirinae</taxon>
        <taxon>Rhadinovirus</taxon>
        <taxon>Rhadinovirus saimiriinegamma2</taxon>
        <taxon>Saimiriine herpesvirus 2</taxon>
    </lineage>
</organism>
<sequence length="75" mass="8310">MSKPCISEEDFKNCQAFFTKPLPILVSEISKSLANIDFIDTASQQVDQLGIFLDLIGTECFKEVLCPHTSANLTN</sequence>
<proteinExistence type="predicted"/>
<dbReference type="InterPro" id="IPR008002">
    <property type="entry name" value="Herpes_Orf30"/>
</dbReference>
<dbReference type="EMBL" id="AJ410493">
    <property type="protein sequence ID" value="CAC84325.1"/>
    <property type="molecule type" value="Genomic_DNA"/>
</dbReference>
<reference evidence="1 2" key="1">
    <citation type="journal article" date="2003" name="Virology">
        <title>The genome of herpesvirus saimiri C488 which is capable of transforming human T cells.</title>
        <authorList>
            <person name="Ensser A."/>
            <person name="Thurau M."/>
            <person name="Wittmann S."/>
            <person name="Fickenscher H."/>
        </authorList>
    </citation>
    <scope>NUCLEOTIDE SEQUENCE [LARGE SCALE GENOMIC DNA]</scope>
    <source>
        <strain evidence="1">C488</strain>
    </source>
</reference>
<dbReference type="Proteomes" id="UP000168086">
    <property type="component" value="Genome"/>
</dbReference>
<evidence type="ECO:0000313" key="2">
    <source>
        <dbReference type="Proteomes" id="UP000168086"/>
    </source>
</evidence>
<organismHost>
    <name type="scientific">Saimiri sciureus</name>
    <name type="common">Common squirrel monkey</name>
    <dbReference type="NCBI Taxonomy" id="9521"/>
</organismHost>
<accession>Q80BP7</accession>
<dbReference type="Pfam" id="PF05338">
    <property type="entry name" value="DUF717"/>
    <property type="match status" value="1"/>
</dbReference>